<organism evidence="1 2">
    <name type="scientific">Erwinia amylovora NBRC 12687 = CFBP 1232</name>
    <dbReference type="NCBI Taxonomy" id="1219359"/>
    <lineage>
        <taxon>Bacteria</taxon>
        <taxon>Pseudomonadati</taxon>
        <taxon>Pseudomonadota</taxon>
        <taxon>Gammaproteobacteria</taxon>
        <taxon>Enterobacterales</taxon>
        <taxon>Erwiniaceae</taxon>
        <taxon>Erwinia</taxon>
    </lineage>
</organism>
<gene>
    <name evidence="1" type="ORF">BN437_1716</name>
</gene>
<accession>A0A831EQM8</accession>
<reference evidence="1 2" key="2">
    <citation type="submission" date="2013-04" db="EMBL/GenBank/DDBJ databases">
        <title>Comparative genomics of 12 strains of Erwinia amylovora identifies a pan-genome with a large conserved core and provides insights into host specificity.</title>
        <authorList>
            <person name="Mann R.A."/>
            <person name="Smits T.H.M."/>
            <person name="Buehlmann A."/>
            <person name="Blom J."/>
            <person name="Goesmann A."/>
            <person name="Frey J.E."/>
            <person name="Plummer K.M."/>
            <person name="Beer S.V."/>
            <person name="Luck J."/>
            <person name="Duffy B."/>
            <person name="Rodoni B."/>
        </authorList>
    </citation>
    <scope>NUCLEOTIDE SEQUENCE [LARGE SCALE GENOMIC DNA]</scope>
    <source>
        <strain evidence="2">CFBP 1232</strain>
    </source>
</reference>
<sequence>MTAVKRHSIGKYYGLSPSRYHLPAFIQNKNFIFYYDDFFIFFF</sequence>
<reference evidence="1 2" key="1">
    <citation type="submission" date="2012-11" db="EMBL/GenBank/DDBJ databases">
        <authorList>
            <person name="Linke B."/>
        </authorList>
    </citation>
    <scope>NUCLEOTIDE SEQUENCE [LARGE SCALE GENOMIC DNA]</scope>
    <source>
        <strain evidence="2">CFBP 1232</strain>
    </source>
</reference>
<evidence type="ECO:0000313" key="1">
    <source>
        <dbReference type="EMBL" id="CCO93649.1"/>
    </source>
</evidence>
<proteinExistence type="predicted"/>
<protein>
    <submittedName>
        <fullName evidence="1">Uncharacterized protein</fullName>
    </submittedName>
</protein>
<dbReference type="Proteomes" id="UP000013111">
    <property type="component" value="Unassembled WGS sequence"/>
</dbReference>
<evidence type="ECO:0000313" key="2">
    <source>
        <dbReference type="Proteomes" id="UP000013111"/>
    </source>
</evidence>
<dbReference type="AlphaFoldDB" id="A0A831EQM8"/>
<name>A0A831EQM8_ERWAM</name>
<comment type="caution">
    <text evidence="1">The sequence shown here is derived from an EMBL/GenBank/DDBJ whole genome shotgun (WGS) entry which is preliminary data.</text>
</comment>
<dbReference type="EMBL" id="CAPB01000014">
    <property type="protein sequence ID" value="CCO93649.1"/>
    <property type="molecule type" value="Genomic_DNA"/>
</dbReference>